<keyword evidence="1" id="KW-0472">Membrane</keyword>
<dbReference type="InParanoid" id="A0A2K2CVY6"/>
<keyword evidence="4" id="KW-1185">Reference proteome</keyword>
<reference evidence="3" key="3">
    <citation type="submission" date="2018-08" db="UniProtKB">
        <authorList>
            <consortium name="EnsemblPlants"/>
        </authorList>
    </citation>
    <scope>IDENTIFICATION</scope>
    <source>
        <strain evidence="3">cv. Bd21</strain>
    </source>
</reference>
<sequence length="88" mass="10051">MIEKHSKSVFAVSVFSIKVWSQRSTLYLNHQYLGASLCVIFFAVCPLFSKQQLIMLPFPELNLLFLLTQLAVCHMQMNEGVGKIKCQN</sequence>
<protein>
    <submittedName>
        <fullName evidence="2 3">Uncharacterized protein</fullName>
    </submittedName>
</protein>
<proteinExistence type="predicted"/>
<reference evidence="2" key="2">
    <citation type="submission" date="2017-06" db="EMBL/GenBank/DDBJ databases">
        <title>WGS assembly of Brachypodium distachyon.</title>
        <authorList>
            <consortium name="The International Brachypodium Initiative"/>
            <person name="Lucas S."/>
            <person name="Harmon-Smith M."/>
            <person name="Lail K."/>
            <person name="Tice H."/>
            <person name="Grimwood J."/>
            <person name="Bruce D."/>
            <person name="Barry K."/>
            <person name="Shu S."/>
            <person name="Lindquist E."/>
            <person name="Wang M."/>
            <person name="Pitluck S."/>
            <person name="Vogel J.P."/>
            <person name="Garvin D.F."/>
            <person name="Mockler T.C."/>
            <person name="Schmutz J."/>
            <person name="Rokhsar D."/>
            <person name="Bevan M.W."/>
        </authorList>
    </citation>
    <scope>NUCLEOTIDE SEQUENCE</scope>
    <source>
        <strain evidence="2">Bd21</strain>
    </source>
</reference>
<evidence type="ECO:0000313" key="2">
    <source>
        <dbReference type="EMBL" id="PNT66184.1"/>
    </source>
</evidence>
<keyword evidence="1" id="KW-1133">Transmembrane helix</keyword>
<feature type="transmembrane region" description="Helical" evidence="1">
    <location>
        <begin position="31"/>
        <end position="49"/>
    </location>
</feature>
<dbReference type="Proteomes" id="UP000008810">
    <property type="component" value="Chromosome 3"/>
</dbReference>
<reference evidence="2 3" key="1">
    <citation type="journal article" date="2010" name="Nature">
        <title>Genome sequencing and analysis of the model grass Brachypodium distachyon.</title>
        <authorList>
            <consortium name="International Brachypodium Initiative"/>
        </authorList>
    </citation>
    <scope>NUCLEOTIDE SEQUENCE [LARGE SCALE GENOMIC DNA]</scope>
    <source>
        <strain evidence="2 3">Bd21</strain>
    </source>
</reference>
<dbReference type="Gramene" id="PNT66184">
    <property type="protein sequence ID" value="PNT66184"/>
    <property type="gene ID" value="BRADI_3g08186v3"/>
</dbReference>
<name>A0A2K2CVY6_BRADI</name>
<dbReference type="EnsemblPlants" id="PNT66184">
    <property type="protein sequence ID" value="PNT66184"/>
    <property type="gene ID" value="BRADI_3g08186v3"/>
</dbReference>
<gene>
    <name evidence="2" type="ORF">BRADI_3g08186v3</name>
</gene>
<evidence type="ECO:0000313" key="4">
    <source>
        <dbReference type="Proteomes" id="UP000008810"/>
    </source>
</evidence>
<accession>A0A2K2CVY6</accession>
<dbReference type="AlphaFoldDB" id="A0A2K2CVY6"/>
<dbReference type="EMBL" id="CM000882">
    <property type="protein sequence ID" value="PNT66184.1"/>
    <property type="molecule type" value="Genomic_DNA"/>
</dbReference>
<evidence type="ECO:0000256" key="1">
    <source>
        <dbReference type="SAM" id="Phobius"/>
    </source>
</evidence>
<evidence type="ECO:0000313" key="3">
    <source>
        <dbReference type="EnsemblPlants" id="PNT66184"/>
    </source>
</evidence>
<organism evidence="2">
    <name type="scientific">Brachypodium distachyon</name>
    <name type="common">Purple false brome</name>
    <name type="synonym">Trachynia distachya</name>
    <dbReference type="NCBI Taxonomy" id="15368"/>
    <lineage>
        <taxon>Eukaryota</taxon>
        <taxon>Viridiplantae</taxon>
        <taxon>Streptophyta</taxon>
        <taxon>Embryophyta</taxon>
        <taxon>Tracheophyta</taxon>
        <taxon>Spermatophyta</taxon>
        <taxon>Magnoliopsida</taxon>
        <taxon>Liliopsida</taxon>
        <taxon>Poales</taxon>
        <taxon>Poaceae</taxon>
        <taxon>BOP clade</taxon>
        <taxon>Pooideae</taxon>
        <taxon>Stipodae</taxon>
        <taxon>Brachypodieae</taxon>
        <taxon>Brachypodium</taxon>
    </lineage>
</organism>
<keyword evidence="1" id="KW-0812">Transmembrane</keyword>